<reference evidence="1 2" key="1">
    <citation type="submission" date="2018-11" db="EMBL/GenBank/DDBJ databases">
        <title>Sequencing the genomes of 1000 actinobacteria strains.</title>
        <authorList>
            <person name="Klenk H.-P."/>
        </authorList>
    </citation>
    <scope>NUCLEOTIDE SEQUENCE [LARGE SCALE GENOMIC DNA]</scope>
    <source>
        <strain evidence="1 2">DSM 43634</strain>
    </source>
</reference>
<accession>A0A3N1GC23</accession>
<protein>
    <submittedName>
        <fullName evidence="1">Uncharacterized protein</fullName>
    </submittedName>
</protein>
<name>A0A3N1GC23_9ACTN</name>
<gene>
    <name evidence="1" type="ORF">EDD30_0498</name>
</gene>
<evidence type="ECO:0000313" key="1">
    <source>
        <dbReference type="EMBL" id="ROP27803.1"/>
    </source>
</evidence>
<dbReference type="EMBL" id="RJKL01000001">
    <property type="protein sequence ID" value="ROP27803.1"/>
    <property type="molecule type" value="Genomic_DNA"/>
</dbReference>
<proteinExistence type="predicted"/>
<sequence length="90" mass="9666">MHSEVLHALDAHLERMTTLRRDLVAKRSMEPGERLRLAADAATCAQQCAHILTRLLATDDQPDAAQPVIGSRIGLPSAHSQSSAGTPSGW</sequence>
<evidence type="ECO:0000313" key="2">
    <source>
        <dbReference type="Proteomes" id="UP000271683"/>
    </source>
</evidence>
<dbReference type="Proteomes" id="UP000271683">
    <property type="component" value="Unassembled WGS sequence"/>
</dbReference>
<dbReference type="AlphaFoldDB" id="A0A3N1GC23"/>
<organism evidence="1 2">
    <name type="scientific">Couchioplanes caeruleus</name>
    <dbReference type="NCBI Taxonomy" id="56438"/>
    <lineage>
        <taxon>Bacteria</taxon>
        <taxon>Bacillati</taxon>
        <taxon>Actinomycetota</taxon>
        <taxon>Actinomycetes</taxon>
        <taxon>Micromonosporales</taxon>
        <taxon>Micromonosporaceae</taxon>
        <taxon>Couchioplanes</taxon>
    </lineage>
</organism>
<comment type="caution">
    <text evidence="1">The sequence shown here is derived from an EMBL/GenBank/DDBJ whole genome shotgun (WGS) entry which is preliminary data.</text>
</comment>